<organism evidence="4 5">
    <name type="scientific">Protea cynaroides</name>
    <dbReference type="NCBI Taxonomy" id="273540"/>
    <lineage>
        <taxon>Eukaryota</taxon>
        <taxon>Viridiplantae</taxon>
        <taxon>Streptophyta</taxon>
        <taxon>Embryophyta</taxon>
        <taxon>Tracheophyta</taxon>
        <taxon>Spermatophyta</taxon>
        <taxon>Magnoliopsida</taxon>
        <taxon>Proteales</taxon>
        <taxon>Proteaceae</taxon>
        <taxon>Protea</taxon>
    </lineage>
</organism>
<evidence type="ECO:0000256" key="2">
    <source>
        <dbReference type="ARBA" id="ARBA00022679"/>
    </source>
</evidence>
<comment type="caution">
    <text evidence="4">The sequence shown here is derived from an EMBL/GenBank/DDBJ whole genome shotgun (WGS) entry which is preliminary data.</text>
</comment>
<dbReference type="PANTHER" id="PTHR48049:SF34">
    <property type="entry name" value="UDP-GLYCOSYLTRANSFERASE 79B30-LIKE"/>
    <property type="match status" value="1"/>
</dbReference>
<dbReference type="InterPro" id="IPR035595">
    <property type="entry name" value="UDP_glycos_trans_CS"/>
</dbReference>
<comment type="similarity">
    <text evidence="1 3">Belongs to the UDP-glycosyltransferase family.</text>
</comment>
<dbReference type="EMBL" id="JAMYWD010000003">
    <property type="protein sequence ID" value="KAJ4976233.1"/>
    <property type="molecule type" value="Genomic_DNA"/>
</dbReference>
<dbReference type="FunFam" id="3.40.50.2000:FF:000037">
    <property type="entry name" value="Glycosyltransferase"/>
    <property type="match status" value="1"/>
</dbReference>
<dbReference type="PANTHER" id="PTHR48049">
    <property type="entry name" value="GLYCOSYLTRANSFERASE"/>
    <property type="match status" value="1"/>
</dbReference>
<dbReference type="AlphaFoldDB" id="A0A9Q0KSW8"/>
<evidence type="ECO:0000313" key="5">
    <source>
        <dbReference type="Proteomes" id="UP001141806"/>
    </source>
</evidence>
<dbReference type="GO" id="GO:0035251">
    <property type="term" value="F:UDP-glucosyltransferase activity"/>
    <property type="evidence" value="ECO:0007669"/>
    <property type="project" value="InterPro"/>
</dbReference>
<evidence type="ECO:0000256" key="3">
    <source>
        <dbReference type="RuleBase" id="RU003718"/>
    </source>
</evidence>
<dbReference type="InterPro" id="IPR050481">
    <property type="entry name" value="UDP-glycosyltransf_plant"/>
</dbReference>
<keyword evidence="5" id="KW-1185">Reference proteome</keyword>
<protein>
    <submittedName>
        <fullName evidence="4">Uncharacterized protein</fullName>
    </submittedName>
</protein>
<dbReference type="Gene3D" id="3.40.50.2000">
    <property type="entry name" value="Glycogen Phosphorylase B"/>
    <property type="match status" value="1"/>
</dbReference>
<proteinExistence type="inferred from homology"/>
<reference evidence="4" key="1">
    <citation type="journal article" date="2023" name="Plant J.">
        <title>The genome of the king protea, Protea cynaroides.</title>
        <authorList>
            <person name="Chang J."/>
            <person name="Duong T.A."/>
            <person name="Schoeman C."/>
            <person name="Ma X."/>
            <person name="Roodt D."/>
            <person name="Barker N."/>
            <person name="Li Z."/>
            <person name="Van de Peer Y."/>
            <person name="Mizrachi E."/>
        </authorList>
    </citation>
    <scope>NUCLEOTIDE SEQUENCE</scope>
    <source>
        <tissue evidence="4">Young leaves</tissue>
    </source>
</reference>
<dbReference type="Proteomes" id="UP001141806">
    <property type="component" value="Unassembled WGS sequence"/>
</dbReference>
<keyword evidence="2 3" id="KW-0808">Transferase</keyword>
<sequence length="164" mass="18302">MPFSVALKPPVGAKTMQEALPEGFKERVTGRGMVEGGWVQQQQILSHPSVGCFLTHCGLSSMTESLVNDAQLVLLPYSGDQFVHARLMSGDLKIGVEVVRREEDGWFTKESVYEALKSVMDEDSHVGKEVHKNRLKLKEVFLGERFESDYLNGFVEKLQGLICS</sequence>
<dbReference type="InterPro" id="IPR002213">
    <property type="entry name" value="UDP_glucos_trans"/>
</dbReference>
<dbReference type="OrthoDB" id="5835829at2759"/>
<name>A0A9Q0KSW8_9MAGN</name>
<evidence type="ECO:0000313" key="4">
    <source>
        <dbReference type="EMBL" id="KAJ4976233.1"/>
    </source>
</evidence>
<evidence type="ECO:0000256" key="1">
    <source>
        <dbReference type="ARBA" id="ARBA00009995"/>
    </source>
</evidence>
<dbReference type="Pfam" id="PF00201">
    <property type="entry name" value="UDPGT"/>
    <property type="match status" value="1"/>
</dbReference>
<dbReference type="SUPFAM" id="SSF53756">
    <property type="entry name" value="UDP-Glycosyltransferase/glycogen phosphorylase"/>
    <property type="match status" value="1"/>
</dbReference>
<accession>A0A9Q0KSW8</accession>
<dbReference type="PROSITE" id="PS00375">
    <property type="entry name" value="UDPGT"/>
    <property type="match status" value="1"/>
</dbReference>
<gene>
    <name evidence="4" type="ORF">NE237_001339</name>
</gene>
<keyword evidence="3" id="KW-0328">Glycosyltransferase</keyword>